<sequence>MKQLDERLDKKPAERDIMDMVELRIRNLQAFDELQSFNDTGKFLYIHPLIAHRSERAQLAKLMKTDPQEFLRQHKNVADNIRRYESYLKRADRQTRRAQDKENLRRHREREALFKAILLDESPMNPHKAPQTPDNAP</sequence>
<dbReference type="Proteomes" id="UP000238304">
    <property type="component" value="Chromosome"/>
</dbReference>
<reference evidence="1 2" key="1">
    <citation type="submission" date="2018-02" db="EMBL/GenBank/DDBJ databases">
        <authorList>
            <person name="Holder M.E."/>
            <person name="Ajami N.J."/>
            <person name="Petrosino J.F."/>
        </authorList>
    </citation>
    <scope>NUCLEOTIDE SEQUENCE [LARGE SCALE GENOMIC DNA]</scope>
    <source>
        <strain evidence="1 2">ATCC 33285</strain>
    </source>
</reference>
<organism evidence="1 2">
    <name type="scientific">Bacteroides zoogleoformans</name>
    <dbReference type="NCBI Taxonomy" id="28119"/>
    <lineage>
        <taxon>Bacteria</taxon>
        <taxon>Pseudomonadati</taxon>
        <taxon>Bacteroidota</taxon>
        <taxon>Bacteroidia</taxon>
        <taxon>Bacteroidales</taxon>
        <taxon>Bacteroidaceae</taxon>
        <taxon>Bacteroides</taxon>
    </lineage>
</organism>
<evidence type="ECO:0000313" key="1">
    <source>
        <dbReference type="EMBL" id="AVM52359.1"/>
    </source>
</evidence>
<evidence type="ECO:0000313" key="2">
    <source>
        <dbReference type="Proteomes" id="UP000238304"/>
    </source>
</evidence>
<dbReference type="EMBL" id="CP027231">
    <property type="protein sequence ID" value="AVM52359.1"/>
    <property type="molecule type" value="Genomic_DNA"/>
</dbReference>
<keyword evidence="2" id="KW-1185">Reference proteome</keyword>
<gene>
    <name evidence="1" type="ORF">C4H11_04835</name>
</gene>
<protein>
    <submittedName>
        <fullName evidence="1">Uncharacterized protein</fullName>
    </submittedName>
</protein>
<dbReference type="RefSeq" id="WP_106040690.1">
    <property type="nucleotide sequence ID" value="NZ_CP027231.1"/>
</dbReference>
<name>A0ABN5II11_9BACE</name>
<proteinExistence type="predicted"/>
<accession>A0ABN5II11</accession>